<accession>A0A1D8IS02</accession>
<evidence type="ECO:0000259" key="2">
    <source>
        <dbReference type="Pfam" id="PF01206"/>
    </source>
</evidence>
<reference evidence="4" key="1">
    <citation type="submission" date="2016-09" db="EMBL/GenBank/DDBJ databases">
        <title>Acidihalobacter prosperus F5.</title>
        <authorList>
            <person name="Khaleque H.N."/>
            <person name="Ramsay J.P."/>
            <person name="Kaksonen A.H."/>
            <person name="Boxall N.J."/>
            <person name="Watkin E.L.J."/>
        </authorList>
    </citation>
    <scope>NUCLEOTIDE SEQUENCE [LARGE SCALE GENOMIC DNA]</scope>
    <source>
        <strain evidence="4">F5</strain>
    </source>
</reference>
<dbReference type="AlphaFoldDB" id="A0A1D8IS02"/>
<dbReference type="SUPFAM" id="SSF64307">
    <property type="entry name" value="SirA-like"/>
    <property type="match status" value="1"/>
</dbReference>
<dbReference type="Proteomes" id="UP000095401">
    <property type="component" value="Chromosome"/>
</dbReference>
<dbReference type="RefSeq" id="WP_070079609.1">
    <property type="nucleotide sequence ID" value="NZ_CP017415.1"/>
</dbReference>
<evidence type="ECO:0000256" key="1">
    <source>
        <dbReference type="ARBA" id="ARBA00008984"/>
    </source>
</evidence>
<dbReference type="PANTHER" id="PTHR33279:SF6">
    <property type="entry name" value="SULFUR CARRIER PROTEIN YEDF-RELATED"/>
    <property type="match status" value="1"/>
</dbReference>
<keyword evidence="4" id="KW-1185">Reference proteome</keyword>
<dbReference type="KEGG" id="aprs:BI364_16130"/>
<dbReference type="Gene3D" id="3.30.110.40">
    <property type="entry name" value="TusA-like domain"/>
    <property type="match status" value="1"/>
</dbReference>
<dbReference type="PANTHER" id="PTHR33279">
    <property type="entry name" value="SULFUR CARRIER PROTEIN YEDF-RELATED"/>
    <property type="match status" value="1"/>
</dbReference>
<comment type="similarity">
    <text evidence="1">Belongs to the sulfur carrier protein TusA family.</text>
</comment>
<feature type="domain" description="UPF0033" evidence="2">
    <location>
        <begin position="4"/>
        <end position="71"/>
    </location>
</feature>
<sequence>MAEYTLDARRLLCPLPVIRVQTRVAELMPGDTLRVHCTDPGALLDIPAWCRVHGHRVLESHQDAGEVSLVILIQTNEATTR</sequence>
<evidence type="ECO:0000313" key="3">
    <source>
        <dbReference type="EMBL" id="AOU99259.1"/>
    </source>
</evidence>
<dbReference type="Pfam" id="PF01206">
    <property type="entry name" value="TusA"/>
    <property type="match status" value="1"/>
</dbReference>
<dbReference type="EMBL" id="CP017415">
    <property type="protein sequence ID" value="AOU99259.1"/>
    <property type="molecule type" value="Genomic_DNA"/>
</dbReference>
<organism evidence="3 4">
    <name type="scientific">Acidihalobacter yilgarnensis</name>
    <dbReference type="NCBI Taxonomy" id="2819280"/>
    <lineage>
        <taxon>Bacteria</taxon>
        <taxon>Pseudomonadati</taxon>
        <taxon>Pseudomonadota</taxon>
        <taxon>Gammaproteobacteria</taxon>
        <taxon>Chromatiales</taxon>
        <taxon>Ectothiorhodospiraceae</taxon>
        <taxon>Acidihalobacter</taxon>
    </lineage>
</organism>
<gene>
    <name evidence="3" type="ORF">BI364_16130</name>
</gene>
<evidence type="ECO:0000313" key="4">
    <source>
        <dbReference type="Proteomes" id="UP000095401"/>
    </source>
</evidence>
<proteinExistence type="inferred from homology"/>
<dbReference type="InterPro" id="IPR036868">
    <property type="entry name" value="TusA-like_sf"/>
</dbReference>
<name>A0A1D8IS02_9GAMM</name>
<dbReference type="InterPro" id="IPR001455">
    <property type="entry name" value="TusA-like"/>
</dbReference>
<dbReference type="CDD" id="cd00291">
    <property type="entry name" value="SirA_YedF_YeeD"/>
    <property type="match status" value="1"/>
</dbReference>
<protein>
    <submittedName>
        <fullName evidence="3">SirA family protein</fullName>
    </submittedName>
</protein>